<protein>
    <submittedName>
        <fullName evidence="1">Uncharacterized protein</fullName>
    </submittedName>
</protein>
<accession>A0A3N2PRM2</accession>
<keyword evidence="2" id="KW-1185">Reference proteome</keyword>
<sequence length="188" mass="21144">MLPDMLGRITNGTDALADYAVLASERENRMPRTFTDDSGRHKWHQFANRQKHGDPYADSGVTQYSTLPRLRLKTQCSATLKKAAEGSEAEIVARARPVYTFACRDEEVDGNVRYVIKWMLSLVRLYEVSMECRSPEFSENLATVEGESDPMINLDICRTKCAARSDWKIVVVAVQIDSRSHAQPGCAI</sequence>
<gene>
    <name evidence="1" type="ORF">SODALDRAFT_352207</name>
</gene>
<reference evidence="1 2" key="1">
    <citation type="journal article" date="2018" name="Mol. Ecol.">
        <title>The obligate alkalophilic soda-lake fungus Sodiomyces alkalinus has shifted to a protein diet.</title>
        <authorList>
            <person name="Grum-Grzhimaylo A.A."/>
            <person name="Falkoski D.L."/>
            <person name="van den Heuvel J."/>
            <person name="Valero-Jimenez C.A."/>
            <person name="Min B."/>
            <person name="Choi I.G."/>
            <person name="Lipzen A."/>
            <person name="Daum C.G."/>
            <person name="Aanen D.K."/>
            <person name="Tsang A."/>
            <person name="Henrissat B."/>
            <person name="Bilanenko E.N."/>
            <person name="de Vries R.P."/>
            <person name="van Kan J.A.L."/>
            <person name="Grigoriev I.V."/>
            <person name="Debets A.J.M."/>
        </authorList>
    </citation>
    <scope>NUCLEOTIDE SEQUENCE [LARGE SCALE GENOMIC DNA]</scope>
    <source>
        <strain evidence="1 2">F11</strain>
    </source>
</reference>
<dbReference type="AlphaFoldDB" id="A0A3N2PRM2"/>
<dbReference type="EMBL" id="ML119058">
    <property type="protein sequence ID" value="ROT37006.1"/>
    <property type="molecule type" value="Genomic_DNA"/>
</dbReference>
<evidence type="ECO:0000313" key="2">
    <source>
        <dbReference type="Proteomes" id="UP000272025"/>
    </source>
</evidence>
<name>A0A3N2PRM2_SODAK</name>
<dbReference type="GeneID" id="39582063"/>
<evidence type="ECO:0000313" key="1">
    <source>
        <dbReference type="EMBL" id="ROT37006.1"/>
    </source>
</evidence>
<dbReference type="RefSeq" id="XP_028464812.1">
    <property type="nucleotide sequence ID" value="XM_028613585.1"/>
</dbReference>
<organism evidence="1 2">
    <name type="scientific">Sodiomyces alkalinus (strain CBS 110278 / VKM F-3762 / F11)</name>
    <name type="common">Alkaliphilic filamentous fungus</name>
    <dbReference type="NCBI Taxonomy" id="1314773"/>
    <lineage>
        <taxon>Eukaryota</taxon>
        <taxon>Fungi</taxon>
        <taxon>Dikarya</taxon>
        <taxon>Ascomycota</taxon>
        <taxon>Pezizomycotina</taxon>
        <taxon>Sordariomycetes</taxon>
        <taxon>Hypocreomycetidae</taxon>
        <taxon>Glomerellales</taxon>
        <taxon>Plectosphaerellaceae</taxon>
        <taxon>Sodiomyces</taxon>
    </lineage>
</organism>
<dbReference type="Proteomes" id="UP000272025">
    <property type="component" value="Unassembled WGS sequence"/>
</dbReference>
<proteinExistence type="predicted"/>